<dbReference type="EMBL" id="JBHMBS010000023">
    <property type="protein sequence ID" value="MFB9680479.1"/>
    <property type="molecule type" value="Genomic_DNA"/>
</dbReference>
<accession>A0ABV5TMY9</accession>
<evidence type="ECO:0008006" key="3">
    <source>
        <dbReference type="Google" id="ProtNLM"/>
    </source>
</evidence>
<reference evidence="1 2" key="1">
    <citation type="submission" date="2024-09" db="EMBL/GenBank/DDBJ databases">
        <authorList>
            <person name="Sun Q."/>
            <person name="Mori K."/>
        </authorList>
    </citation>
    <scope>NUCLEOTIDE SEQUENCE [LARGE SCALE GENOMIC DNA]</scope>
    <source>
        <strain evidence="1 2">JCM 3028</strain>
    </source>
</reference>
<dbReference type="InterPro" id="IPR043519">
    <property type="entry name" value="NT_sf"/>
</dbReference>
<keyword evidence="2" id="KW-1185">Reference proteome</keyword>
<dbReference type="Gene3D" id="3.30.460.10">
    <property type="entry name" value="Beta Polymerase, domain 2"/>
    <property type="match status" value="1"/>
</dbReference>
<dbReference type="RefSeq" id="WP_344744017.1">
    <property type="nucleotide sequence ID" value="NZ_BAAAWW010000037.1"/>
</dbReference>
<gene>
    <name evidence="1" type="ORF">ACFFRH_33815</name>
</gene>
<name>A0ABV5TMY9_9ACTN</name>
<dbReference type="SUPFAM" id="SSF81301">
    <property type="entry name" value="Nucleotidyltransferase"/>
    <property type="match status" value="1"/>
</dbReference>
<comment type="caution">
    <text evidence="1">The sequence shown here is derived from an EMBL/GenBank/DDBJ whole genome shotgun (WGS) entry which is preliminary data.</text>
</comment>
<sequence>MPAICLDAIDRLAAANRPRQFTIMENVTDLLAASPFVTHLLVRGSFARGTSDRLSDVDLVIGITPSAFIEFVTVHDALAATRLGAIMPGWFDTIVPRMGGLGYVHLIEYDGKLYQLDLYLAPSEQIESIAAFTRGQIIYTAQANDTIPDPAVTQFIADRMAAPPTCEQLIIEMLALSWMIHKRIIRGQRFMAYAETHMLHTAARTLVRTALSPQTAFYGWYHLDTDIGTTPIGRACLRELEVLIASPPLPTHESLTEMLERILALAHRAAPHAVEGLSLSIDAYRYHLDLD</sequence>
<proteinExistence type="predicted"/>
<evidence type="ECO:0000313" key="1">
    <source>
        <dbReference type="EMBL" id="MFB9680479.1"/>
    </source>
</evidence>
<organism evidence="1 2">
    <name type="scientific">Streptosporangium vulgare</name>
    <dbReference type="NCBI Taxonomy" id="46190"/>
    <lineage>
        <taxon>Bacteria</taxon>
        <taxon>Bacillati</taxon>
        <taxon>Actinomycetota</taxon>
        <taxon>Actinomycetes</taxon>
        <taxon>Streptosporangiales</taxon>
        <taxon>Streptosporangiaceae</taxon>
        <taxon>Streptosporangium</taxon>
    </lineage>
</organism>
<evidence type="ECO:0000313" key="2">
    <source>
        <dbReference type="Proteomes" id="UP001589610"/>
    </source>
</evidence>
<dbReference type="Proteomes" id="UP001589610">
    <property type="component" value="Unassembled WGS sequence"/>
</dbReference>
<protein>
    <recommendedName>
        <fullName evidence="3">Polymerase nucleotidyl transferase domain-containing protein</fullName>
    </recommendedName>
</protein>